<sequence>MRRIYTTVFYTVFALCVALVNAHAQTAEKILIKGRVTDSRDKLPVVGATVVEQDKDGRTISGQATDIDGNFVLKITDVTHKLVISTIGYKPRTLEIGPKRQFNVALESSARALTDVVVTARPPVNNGTGLLIDKRDQTTSTVTLNAKDVEELAATSIDQAIQGRLPGVDIISNSRAIRALVCQSKFVVPQP</sequence>
<name>A0ABU3GWC4_9SPHI</name>
<dbReference type="Proteomes" id="UP001258315">
    <property type="component" value="Unassembled WGS sequence"/>
</dbReference>
<dbReference type="Pfam" id="PF13715">
    <property type="entry name" value="CarbopepD_reg_2"/>
    <property type="match status" value="1"/>
</dbReference>
<protein>
    <recommendedName>
        <fullName evidence="4">TonB-dependent receptor</fullName>
    </recommendedName>
</protein>
<keyword evidence="3" id="KW-1185">Reference proteome</keyword>
<dbReference type="InterPro" id="IPR008969">
    <property type="entry name" value="CarboxyPept-like_regulatory"/>
</dbReference>
<dbReference type="Gene3D" id="2.60.40.1120">
    <property type="entry name" value="Carboxypeptidase-like, regulatory domain"/>
    <property type="match status" value="1"/>
</dbReference>
<evidence type="ECO:0000313" key="2">
    <source>
        <dbReference type="EMBL" id="MDT3404064.1"/>
    </source>
</evidence>
<dbReference type="RefSeq" id="WP_311951404.1">
    <property type="nucleotide sequence ID" value="NZ_JAVLVU010000001.1"/>
</dbReference>
<dbReference type="SUPFAM" id="SSF49464">
    <property type="entry name" value="Carboxypeptidase regulatory domain-like"/>
    <property type="match status" value="1"/>
</dbReference>
<evidence type="ECO:0000313" key="3">
    <source>
        <dbReference type="Proteomes" id="UP001258315"/>
    </source>
</evidence>
<dbReference type="EMBL" id="JAVLVU010000001">
    <property type="protein sequence ID" value="MDT3404064.1"/>
    <property type="molecule type" value="Genomic_DNA"/>
</dbReference>
<dbReference type="SUPFAM" id="SSF56935">
    <property type="entry name" value="Porins"/>
    <property type="match status" value="1"/>
</dbReference>
<gene>
    <name evidence="2" type="ORF">QE417_003136</name>
</gene>
<accession>A0ABU3GWC4</accession>
<evidence type="ECO:0000256" key="1">
    <source>
        <dbReference type="SAM" id="SignalP"/>
    </source>
</evidence>
<feature type="chain" id="PRO_5046904714" description="TonB-dependent receptor" evidence="1">
    <location>
        <begin position="25"/>
        <end position="191"/>
    </location>
</feature>
<organism evidence="2 3">
    <name type="scientific">Mucilaginibacter terrae</name>
    <dbReference type="NCBI Taxonomy" id="1955052"/>
    <lineage>
        <taxon>Bacteria</taxon>
        <taxon>Pseudomonadati</taxon>
        <taxon>Bacteroidota</taxon>
        <taxon>Sphingobacteriia</taxon>
        <taxon>Sphingobacteriales</taxon>
        <taxon>Sphingobacteriaceae</taxon>
        <taxon>Mucilaginibacter</taxon>
    </lineage>
</organism>
<comment type="caution">
    <text evidence="2">The sequence shown here is derived from an EMBL/GenBank/DDBJ whole genome shotgun (WGS) entry which is preliminary data.</text>
</comment>
<feature type="signal peptide" evidence="1">
    <location>
        <begin position="1"/>
        <end position="24"/>
    </location>
</feature>
<keyword evidence="1" id="KW-0732">Signal</keyword>
<proteinExistence type="predicted"/>
<evidence type="ECO:0008006" key="4">
    <source>
        <dbReference type="Google" id="ProtNLM"/>
    </source>
</evidence>
<reference evidence="3" key="1">
    <citation type="submission" date="2023-07" db="EMBL/GenBank/DDBJ databases">
        <title>Functional and genomic diversity of the sorghum phyllosphere microbiome.</title>
        <authorList>
            <person name="Shade A."/>
        </authorList>
    </citation>
    <scope>NUCLEOTIDE SEQUENCE [LARGE SCALE GENOMIC DNA]</scope>
    <source>
        <strain evidence="3">SORGH_AS_0422</strain>
    </source>
</reference>